<dbReference type="OrthoDB" id="275936at2759"/>
<keyword evidence="2" id="KW-1185">Reference proteome</keyword>
<sequence>MPEPQQKPGGSVVLRLAGDCVAAAAASVAVSPVVTAMDRAITRNAAGAQRLWPAMFEGLGQLIKQPIRNIRSTPTKWLMLVYSATYAGANAAHTLSVYLGIKPALPVLAASTIGNMSTGIAKDRAFARMYGVVAAKGMPLPSYGLFFSRDVLAMAFVFTLPPLVTPAITKAVDDYNLPLTPAQTSLATRLTTPVVSQLFSTPLHLLGLAVYNNTGGGVAAHLQTLRETYPETVTLRMLRIIPAFSVGGVVNASLRERWHDALERRSFGR</sequence>
<protein>
    <submittedName>
        <fullName evidence="1">Uncharacterized protein</fullName>
    </submittedName>
</protein>
<evidence type="ECO:0000313" key="2">
    <source>
        <dbReference type="Proteomes" id="UP000789595"/>
    </source>
</evidence>
<dbReference type="PANTHER" id="PTHR37845">
    <property type="entry name" value="SEQUENCE ORPHAN"/>
    <property type="match status" value="1"/>
</dbReference>
<dbReference type="AlphaFoldDB" id="A0A8J2WXL2"/>
<dbReference type="GO" id="GO:0005739">
    <property type="term" value="C:mitochondrion"/>
    <property type="evidence" value="ECO:0007669"/>
    <property type="project" value="TreeGrafter"/>
</dbReference>
<proteinExistence type="predicted"/>
<dbReference type="EMBL" id="CAKKNE010000002">
    <property type="protein sequence ID" value="CAH0369925.1"/>
    <property type="molecule type" value="Genomic_DNA"/>
</dbReference>
<comment type="caution">
    <text evidence="1">The sequence shown here is derived from an EMBL/GenBank/DDBJ whole genome shotgun (WGS) entry which is preliminary data.</text>
</comment>
<reference evidence="1" key="1">
    <citation type="submission" date="2021-11" db="EMBL/GenBank/DDBJ databases">
        <authorList>
            <consortium name="Genoscope - CEA"/>
            <person name="William W."/>
        </authorList>
    </citation>
    <scope>NUCLEOTIDE SEQUENCE</scope>
</reference>
<dbReference type="InterPro" id="IPR038781">
    <property type="entry name" value="C365.16-ike"/>
</dbReference>
<dbReference type="Proteomes" id="UP000789595">
    <property type="component" value="Unassembled WGS sequence"/>
</dbReference>
<accession>A0A8J2WXL2</accession>
<organism evidence="1 2">
    <name type="scientific">Pelagomonas calceolata</name>
    <dbReference type="NCBI Taxonomy" id="35677"/>
    <lineage>
        <taxon>Eukaryota</taxon>
        <taxon>Sar</taxon>
        <taxon>Stramenopiles</taxon>
        <taxon>Ochrophyta</taxon>
        <taxon>Pelagophyceae</taxon>
        <taxon>Pelagomonadales</taxon>
        <taxon>Pelagomonadaceae</taxon>
        <taxon>Pelagomonas</taxon>
    </lineage>
</organism>
<evidence type="ECO:0000313" key="1">
    <source>
        <dbReference type="EMBL" id="CAH0369925.1"/>
    </source>
</evidence>
<gene>
    <name evidence="1" type="ORF">PECAL_2P30700</name>
</gene>
<name>A0A8J2WXL2_9STRA</name>
<dbReference type="PANTHER" id="PTHR37845:SF1">
    <property type="entry name" value="SEQUENCE ORPHAN"/>
    <property type="match status" value="1"/>
</dbReference>